<keyword evidence="4" id="KW-1185">Reference proteome</keyword>
<name>A0A9W8MCP8_9AGAR</name>
<sequence length="331" mass="34734">MVVSARCSLTAFEVSTLFSFKNLIPLDEISYCKASIMSKAIVWGLLAIAVLLKGLILVGTAALITAALITAALITPTNFIKTVLLQGTELNFVSEDDGCLQWLHANPIRDICDRTSYGGKQYSMCLAGRESFNVLDSGLRNIFARTNTSQETLSLHQPKGVLPQGPNGILGFDTVRASENPFASPAGYSAPTGHATPVRQAEGPMSPHSPSTEYIPVGYSAPAGRATPVGLSAPVRHPPPSSTDDLPVGYPAPAGHATTAGLSAPVRHPPPAVRTVTSFESSSTEYFPVGYSAPTGHATPVGLSTPVGHPPPSLRLQLYSIGLCLYTVVSV</sequence>
<evidence type="ECO:0000313" key="3">
    <source>
        <dbReference type="EMBL" id="KAJ2923829.1"/>
    </source>
</evidence>
<dbReference type="EMBL" id="JANBPK010001275">
    <property type="protein sequence ID" value="KAJ2923829.1"/>
    <property type="molecule type" value="Genomic_DNA"/>
</dbReference>
<keyword evidence="2" id="KW-0472">Membrane</keyword>
<dbReference type="Proteomes" id="UP001140091">
    <property type="component" value="Unassembled WGS sequence"/>
</dbReference>
<organism evidence="3 4">
    <name type="scientific">Candolleomyces eurysporus</name>
    <dbReference type="NCBI Taxonomy" id="2828524"/>
    <lineage>
        <taxon>Eukaryota</taxon>
        <taxon>Fungi</taxon>
        <taxon>Dikarya</taxon>
        <taxon>Basidiomycota</taxon>
        <taxon>Agaricomycotina</taxon>
        <taxon>Agaricomycetes</taxon>
        <taxon>Agaricomycetidae</taxon>
        <taxon>Agaricales</taxon>
        <taxon>Agaricineae</taxon>
        <taxon>Psathyrellaceae</taxon>
        <taxon>Candolleomyces</taxon>
    </lineage>
</organism>
<dbReference type="AlphaFoldDB" id="A0A9W8MCP8"/>
<accession>A0A9W8MCP8</accession>
<evidence type="ECO:0000313" key="4">
    <source>
        <dbReference type="Proteomes" id="UP001140091"/>
    </source>
</evidence>
<proteinExistence type="predicted"/>
<evidence type="ECO:0000256" key="2">
    <source>
        <dbReference type="SAM" id="Phobius"/>
    </source>
</evidence>
<feature type="non-terminal residue" evidence="3">
    <location>
        <position position="331"/>
    </location>
</feature>
<feature type="region of interest" description="Disordered" evidence="1">
    <location>
        <begin position="182"/>
        <end position="209"/>
    </location>
</feature>
<reference evidence="3" key="1">
    <citation type="submission" date="2022-06" db="EMBL/GenBank/DDBJ databases">
        <title>Genome Sequence of Candolleomyces eurysporus.</title>
        <authorList>
            <person name="Buettner E."/>
        </authorList>
    </citation>
    <scope>NUCLEOTIDE SEQUENCE</scope>
    <source>
        <strain evidence="3">VTCC 930004</strain>
    </source>
</reference>
<protein>
    <submittedName>
        <fullName evidence="3">Uncharacterized protein</fullName>
    </submittedName>
</protein>
<evidence type="ECO:0000256" key="1">
    <source>
        <dbReference type="SAM" id="MobiDB-lite"/>
    </source>
</evidence>
<gene>
    <name evidence="3" type="ORF">H1R20_g13268</name>
</gene>
<comment type="caution">
    <text evidence="3">The sequence shown here is derived from an EMBL/GenBank/DDBJ whole genome shotgun (WGS) entry which is preliminary data.</text>
</comment>
<dbReference type="OrthoDB" id="10669857at2759"/>
<keyword evidence="2" id="KW-1133">Transmembrane helix</keyword>
<feature type="transmembrane region" description="Helical" evidence="2">
    <location>
        <begin position="41"/>
        <end position="74"/>
    </location>
</feature>
<keyword evidence="2" id="KW-0812">Transmembrane</keyword>